<keyword evidence="9 20" id="KW-0812">Transmembrane</keyword>
<comment type="caution">
    <text evidence="22">The sequence shown here is derived from an EMBL/GenBank/DDBJ whole genome shotgun (WGS) entry which is preliminary data.</text>
</comment>
<evidence type="ECO:0000256" key="18">
    <source>
        <dbReference type="ARBA" id="ARBA00042865"/>
    </source>
</evidence>
<accession>A0A8X6N432</accession>
<dbReference type="GO" id="GO:0050650">
    <property type="term" value="P:chondroitin sulfate proteoglycan biosynthetic process"/>
    <property type="evidence" value="ECO:0007669"/>
    <property type="project" value="TreeGrafter"/>
</dbReference>
<comment type="subcellular location">
    <subcellularLocation>
        <location evidence="2">Endoplasmic reticulum membrane</location>
        <topology evidence="2">Single-pass type II membrane protein</topology>
    </subcellularLocation>
    <subcellularLocation>
        <location evidence="1">Golgi apparatus membrane</location>
        <topology evidence="1">Single-pass type II membrane protein</topology>
    </subcellularLocation>
</comment>
<evidence type="ECO:0000256" key="8">
    <source>
        <dbReference type="ARBA" id="ARBA00022679"/>
    </source>
</evidence>
<evidence type="ECO:0000256" key="5">
    <source>
        <dbReference type="ARBA" id="ARBA00010195"/>
    </source>
</evidence>
<dbReference type="InterPro" id="IPR043538">
    <property type="entry name" value="XYLT"/>
</dbReference>
<evidence type="ECO:0000256" key="1">
    <source>
        <dbReference type="ARBA" id="ARBA00004323"/>
    </source>
</evidence>
<dbReference type="Pfam" id="PF02485">
    <property type="entry name" value="Branch"/>
    <property type="match status" value="1"/>
</dbReference>
<evidence type="ECO:0000256" key="15">
    <source>
        <dbReference type="ARBA" id="ARBA00023136"/>
    </source>
</evidence>
<evidence type="ECO:0000256" key="6">
    <source>
        <dbReference type="ARBA" id="ARBA00011972"/>
    </source>
</evidence>
<evidence type="ECO:0000313" key="23">
    <source>
        <dbReference type="Proteomes" id="UP000887013"/>
    </source>
</evidence>
<evidence type="ECO:0000256" key="7">
    <source>
        <dbReference type="ARBA" id="ARBA00022676"/>
    </source>
</evidence>
<comment type="pathway">
    <text evidence="3">Glycan metabolism; chondroitin sulfate biosynthesis.</text>
</comment>
<comment type="catalytic activity">
    <reaction evidence="19">
        <text>UDP-alpha-D-xylose + L-seryl-[protein] = 3-O-(beta-D-xylosyl)-L-seryl-[protein] + UDP + H(+)</text>
        <dbReference type="Rhea" id="RHEA:50192"/>
        <dbReference type="Rhea" id="RHEA-COMP:9863"/>
        <dbReference type="Rhea" id="RHEA-COMP:12567"/>
        <dbReference type="ChEBI" id="CHEBI:15378"/>
        <dbReference type="ChEBI" id="CHEBI:29999"/>
        <dbReference type="ChEBI" id="CHEBI:57632"/>
        <dbReference type="ChEBI" id="CHEBI:58223"/>
        <dbReference type="ChEBI" id="CHEBI:132085"/>
        <dbReference type="EC" id="2.4.2.26"/>
    </reaction>
</comment>
<feature type="signal peptide" evidence="21">
    <location>
        <begin position="1"/>
        <end position="16"/>
    </location>
</feature>
<dbReference type="EMBL" id="BMAW01005179">
    <property type="protein sequence ID" value="GFS92980.1"/>
    <property type="molecule type" value="Genomic_DNA"/>
</dbReference>
<keyword evidence="21" id="KW-0732">Signal</keyword>
<dbReference type="Proteomes" id="UP000887013">
    <property type="component" value="Unassembled WGS sequence"/>
</dbReference>
<proteinExistence type="inferred from homology"/>
<keyword evidence="13 20" id="KW-1133">Transmembrane helix</keyword>
<dbReference type="AlphaFoldDB" id="A0A8X6N432"/>
<keyword evidence="15 20" id="KW-0472">Membrane</keyword>
<dbReference type="PANTHER" id="PTHR46025:SF3">
    <property type="entry name" value="XYLOSYLTRANSFERASE OXT"/>
    <property type="match status" value="1"/>
</dbReference>
<evidence type="ECO:0000256" key="17">
    <source>
        <dbReference type="ARBA" id="ARBA00023180"/>
    </source>
</evidence>
<evidence type="ECO:0000256" key="4">
    <source>
        <dbReference type="ARBA" id="ARBA00005093"/>
    </source>
</evidence>
<sequence>MNFITLILVFVHGFLAEDIYLPDGRLFNLPKPEDYPYFINDEYPSSLERLYFLSYEHADAFLSCPKGYSMLEMSQELVVDHIFNGSISKGIAKHHTASLLESNRNGHTFNSPCPVIYDCLGYQSCLFVFNRHFCPDLKILPFMLLNIVCHRDGFVAVPAKFKKQKDLVLHIYEHFMLDHDMQNLEHHELSEELVFGGHCSSPNIAMQTEGFFGSCSHNPSSKNNIIQDLWPTLGQTITHNCQDQLMQVYCAFQYNKQGFCLPSVYHNKNNNTDQNFSYSVLPKVGQQLKNNHLASKRAPFNAHIRLAFMIMVFNNSKSTMELISSIYREDFFYVIHADRQNSNIKKELNQLIIQLNLPIHNILILPDEKSFITPKASYETVRAQLEGFVALLRFGFWDFLINLSENDIPLRNVDDLAIALTPYRGSSFLSSLQLSVNDGDKESFEEFVFSSCDGFVYKVSSKGTLSTSSKFKVFRAPRGGAFSREFIHYLVNEKMRSSMINDYQLYLQTDVMPDESYIPTVLMNSQFRDSVYLAPIHNTMLFSNDNFLSYFYTCKQHSKIECSYIDELLSMSHNSFFVSFPFQPAPEVKVFAFGLAKDDYYQFLMKYLPPKLLKILIDDALERFCTKAKLPVDSLSLESILKLYITPCLVPLDTCCISKFITSYSKIADVSYWIDINLFNRTSEKYFDTRLMLQPVLGSRFCFGDGDLRMVFISPWIGHLNLSKPQWSRYNLEIFSPLPYGPAYTDDVLIHLLFSDEAGNAHCKSDHKSNSIDDPLKFKSQTDSIKINLLLISPNHEKKCSTDVILFQENKKNETKTSQTKGYISMNSILMPCKNMEPGHWTLQLYQVEPTKSRKYTFPLYLVDLDDKDYLNNHLKEIAHLWELKYFAFMNKNDPSDFHKSEMIYTSLSSQHFSHISGQKEINIVKTHNSKKDRRLIGNSRFHHWYICGGGFASTFILCLIFVLFFFKKYFRLNLLWVYILSLILVVFLQIMLFFTLCEQ</sequence>
<keyword evidence="17" id="KW-0325">Glycoprotein</keyword>
<evidence type="ECO:0000256" key="10">
    <source>
        <dbReference type="ARBA" id="ARBA00022723"/>
    </source>
</evidence>
<evidence type="ECO:0000256" key="11">
    <source>
        <dbReference type="ARBA" id="ARBA00022824"/>
    </source>
</evidence>
<comment type="similarity">
    <text evidence="5">Belongs to the glycosyltransferase 14 family. XylT subfamily.</text>
</comment>
<keyword evidence="14" id="KW-0333">Golgi apparatus</keyword>
<dbReference type="GO" id="GO:0015012">
    <property type="term" value="P:heparan sulfate proteoglycan biosynthetic process"/>
    <property type="evidence" value="ECO:0007669"/>
    <property type="project" value="TreeGrafter"/>
</dbReference>
<evidence type="ECO:0000256" key="21">
    <source>
        <dbReference type="SAM" id="SignalP"/>
    </source>
</evidence>
<name>A0A8X6N432_NEPPI</name>
<feature type="chain" id="PRO_5036460137" description="protein xylosyltransferase" evidence="21">
    <location>
        <begin position="17"/>
        <end position="1000"/>
    </location>
</feature>
<evidence type="ECO:0000256" key="3">
    <source>
        <dbReference type="ARBA" id="ARBA00004840"/>
    </source>
</evidence>
<keyword evidence="7" id="KW-0328">Glycosyltransferase</keyword>
<evidence type="ECO:0000256" key="20">
    <source>
        <dbReference type="SAM" id="Phobius"/>
    </source>
</evidence>
<evidence type="ECO:0000256" key="13">
    <source>
        <dbReference type="ARBA" id="ARBA00022989"/>
    </source>
</evidence>
<feature type="transmembrane region" description="Helical" evidence="20">
    <location>
        <begin position="974"/>
        <end position="997"/>
    </location>
</feature>
<dbReference type="GO" id="GO:0000139">
    <property type="term" value="C:Golgi membrane"/>
    <property type="evidence" value="ECO:0007669"/>
    <property type="project" value="UniProtKB-SubCell"/>
</dbReference>
<dbReference type="GO" id="GO:0030158">
    <property type="term" value="F:protein xylosyltransferase activity"/>
    <property type="evidence" value="ECO:0007669"/>
    <property type="project" value="UniProtKB-EC"/>
</dbReference>
<dbReference type="EC" id="2.4.2.26" evidence="6"/>
<evidence type="ECO:0000256" key="19">
    <source>
        <dbReference type="ARBA" id="ARBA00047847"/>
    </source>
</evidence>
<evidence type="ECO:0000313" key="22">
    <source>
        <dbReference type="EMBL" id="GFS92980.1"/>
    </source>
</evidence>
<protein>
    <recommendedName>
        <fullName evidence="6">protein xylosyltransferase</fullName>
        <ecNumber evidence="6">2.4.2.26</ecNumber>
    </recommendedName>
    <alternativeName>
        <fullName evidence="18">Peptide O-xylosyltransferase</fullName>
    </alternativeName>
</protein>
<evidence type="ECO:0000256" key="9">
    <source>
        <dbReference type="ARBA" id="ARBA00022692"/>
    </source>
</evidence>
<reference evidence="22" key="1">
    <citation type="submission" date="2020-08" db="EMBL/GenBank/DDBJ databases">
        <title>Multicomponent nature underlies the extraordinary mechanical properties of spider dragline silk.</title>
        <authorList>
            <person name="Kono N."/>
            <person name="Nakamura H."/>
            <person name="Mori M."/>
            <person name="Yoshida Y."/>
            <person name="Ohtoshi R."/>
            <person name="Malay A.D."/>
            <person name="Moran D.A.P."/>
            <person name="Tomita M."/>
            <person name="Numata K."/>
            <person name="Arakawa K."/>
        </authorList>
    </citation>
    <scope>NUCLEOTIDE SEQUENCE</scope>
</reference>
<keyword evidence="10" id="KW-0479">Metal-binding</keyword>
<keyword evidence="11" id="KW-0256">Endoplasmic reticulum</keyword>
<evidence type="ECO:0000256" key="16">
    <source>
        <dbReference type="ARBA" id="ARBA00023157"/>
    </source>
</evidence>
<keyword evidence="16" id="KW-1015">Disulfide bond</keyword>
<dbReference type="OrthoDB" id="6285875at2759"/>
<keyword evidence="23" id="KW-1185">Reference proteome</keyword>
<keyword evidence="12" id="KW-0735">Signal-anchor</keyword>
<dbReference type="PANTHER" id="PTHR46025">
    <property type="entry name" value="XYLOSYLTRANSFERASE OXT"/>
    <property type="match status" value="1"/>
</dbReference>
<dbReference type="InterPro" id="IPR003406">
    <property type="entry name" value="Glyco_trans_14"/>
</dbReference>
<keyword evidence="8" id="KW-0808">Transferase</keyword>
<evidence type="ECO:0000256" key="12">
    <source>
        <dbReference type="ARBA" id="ARBA00022968"/>
    </source>
</evidence>
<dbReference type="GO" id="GO:0046872">
    <property type="term" value="F:metal ion binding"/>
    <property type="evidence" value="ECO:0007669"/>
    <property type="project" value="UniProtKB-KW"/>
</dbReference>
<evidence type="ECO:0000256" key="2">
    <source>
        <dbReference type="ARBA" id="ARBA00004648"/>
    </source>
</evidence>
<dbReference type="GO" id="GO:0005789">
    <property type="term" value="C:endoplasmic reticulum membrane"/>
    <property type="evidence" value="ECO:0007669"/>
    <property type="project" value="UniProtKB-SubCell"/>
</dbReference>
<organism evidence="22 23">
    <name type="scientific">Nephila pilipes</name>
    <name type="common">Giant wood spider</name>
    <name type="synonym">Nephila maculata</name>
    <dbReference type="NCBI Taxonomy" id="299642"/>
    <lineage>
        <taxon>Eukaryota</taxon>
        <taxon>Metazoa</taxon>
        <taxon>Ecdysozoa</taxon>
        <taxon>Arthropoda</taxon>
        <taxon>Chelicerata</taxon>
        <taxon>Arachnida</taxon>
        <taxon>Araneae</taxon>
        <taxon>Araneomorphae</taxon>
        <taxon>Entelegynae</taxon>
        <taxon>Araneoidea</taxon>
        <taxon>Nephilidae</taxon>
        <taxon>Nephila</taxon>
    </lineage>
</organism>
<evidence type="ECO:0000256" key="14">
    <source>
        <dbReference type="ARBA" id="ARBA00023034"/>
    </source>
</evidence>
<gene>
    <name evidence="22" type="primary">XYLT1</name>
    <name evidence="22" type="ORF">NPIL_216471</name>
</gene>
<feature type="transmembrane region" description="Helical" evidence="20">
    <location>
        <begin position="944"/>
        <end position="967"/>
    </location>
</feature>
<comment type="pathway">
    <text evidence="4">Glycan metabolism; heparan sulfate biosynthesis.</text>
</comment>